<keyword evidence="7 14" id="KW-0456">Lyase</keyword>
<keyword evidence="6" id="KW-0325">Glycoprotein</keyword>
<keyword evidence="3" id="KW-0732">Signal</keyword>
<comment type="caution">
    <text evidence="14">The sequence shown here is derived from an EMBL/GenBank/DDBJ whole genome shotgun (WGS) entry which is preliminary data.</text>
</comment>
<dbReference type="AlphaFoldDB" id="A0AA35WJA3"/>
<proteinExistence type="predicted"/>
<evidence type="ECO:0000256" key="11">
    <source>
        <dbReference type="PROSITE-ProRule" id="PRU00504"/>
    </source>
</evidence>
<reference evidence="14" key="1">
    <citation type="submission" date="2023-03" db="EMBL/GenBank/DDBJ databases">
        <authorList>
            <person name="Steffen K."/>
            <person name="Cardenas P."/>
        </authorList>
    </citation>
    <scope>NUCLEOTIDE SEQUENCE</scope>
</reference>
<keyword evidence="13" id="KW-0812">Transmembrane</keyword>
<dbReference type="Proteomes" id="UP001174909">
    <property type="component" value="Unassembled WGS sequence"/>
</dbReference>
<feature type="compositionally biased region" description="Polar residues" evidence="12">
    <location>
        <begin position="477"/>
        <end position="489"/>
    </location>
</feature>
<dbReference type="PANTHER" id="PTHR10680:SF14">
    <property type="entry name" value="PEPTIDYL-GLYCINE ALPHA-AMIDATING MONOOXYGENASE"/>
    <property type="match status" value="1"/>
</dbReference>
<evidence type="ECO:0000256" key="6">
    <source>
        <dbReference type="ARBA" id="ARBA00023180"/>
    </source>
</evidence>
<dbReference type="GO" id="GO:0046872">
    <property type="term" value="F:metal ion binding"/>
    <property type="evidence" value="ECO:0007669"/>
    <property type="project" value="UniProtKB-KW"/>
</dbReference>
<feature type="binding site" evidence="9">
    <location>
        <position position="278"/>
    </location>
    <ligand>
        <name>Zn(2+)</name>
        <dbReference type="ChEBI" id="CHEBI:29105"/>
        <note>catalytic</note>
    </ligand>
</feature>
<feature type="compositionally biased region" description="Low complexity" evidence="12">
    <location>
        <begin position="407"/>
        <end position="457"/>
    </location>
</feature>
<evidence type="ECO:0000256" key="4">
    <source>
        <dbReference type="ARBA" id="ARBA00022737"/>
    </source>
</evidence>
<gene>
    <name evidence="14" type="ORF">GBAR_LOCUS10107</name>
</gene>
<dbReference type="PANTHER" id="PTHR10680">
    <property type="entry name" value="PEPTIDYL-GLYCINE ALPHA-AMIDATING MONOOXYGENASE"/>
    <property type="match status" value="1"/>
</dbReference>
<feature type="binding site" evidence="8">
    <location>
        <position position="294"/>
    </location>
    <ligand>
        <name>a protein</name>
        <dbReference type="ChEBI" id="CHEBI:16541"/>
    </ligand>
    <ligandPart>
        <name>C-terminal Xaa-(2S)-2-hydroxyglycine residue</name>
        <dbReference type="ChEBI" id="CHEBI:142768"/>
    </ligandPart>
</feature>
<feature type="repeat" description="NHL" evidence="11">
    <location>
        <begin position="261"/>
        <end position="305"/>
    </location>
</feature>
<feature type="binding site" evidence="9">
    <location>
        <position position="114"/>
    </location>
    <ligand>
        <name>Ca(2+)</name>
        <dbReference type="ChEBI" id="CHEBI:29108"/>
        <note>structural</note>
    </ligand>
</feature>
<dbReference type="CDD" id="cd14958">
    <property type="entry name" value="NHL_PAL_like"/>
    <property type="match status" value="1"/>
</dbReference>
<dbReference type="Gene3D" id="2.120.10.30">
    <property type="entry name" value="TolB, C-terminal domain"/>
    <property type="match status" value="1"/>
</dbReference>
<comment type="cofactor">
    <cofactor evidence="9">
        <name>Zn(2+)</name>
        <dbReference type="ChEBI" id="CHEBI:29105"/>
    </cofactor>
    <text evidence="9">Binds one Zn(2+) ion per subunit.</text>
</comment>
<feature type="repeat" description="NHL" evidence="11">
    <location>
        <begin position="220"/>
        <end position="257"/>
    </location>
</feature>
<dbReference type="InterPro" id="IPR001258">
    <property type="entry name" value="NHL_repeat"/>
</dbReference>
<feature type="binding site" evidence="9">
    <location>
        <position position="374"/>
    </location>
    <ligand>
        <name>Ca(2+)</name>
        <dbReference type="ChEBI" id="CHEBI:29108"/>
        <note>structural</note>
    </ligand>
</feature>
<feature type="compositionally biased region" description="Polar residues" evidence="12">
    <location>
        <begin position="517"/>
        <end position="538"/>
    </location>
</feature>
<feature type="binding site" evidence="9">
    <location>
        <position position="178"/>
    </location>
    <ligand>
        <name>Zn(2+)</name>
        <dbReference type="ChEBI" id="CHEBI:29105"/>
        <note>catalytic</note>
    </ligand>
</feature>
<dbReference type="GO" id="GO:0016020">
    <property type="term" value="C:membrane"/>
    <property type="evidence" value="ECO:0007669"/>
    <property type="project" value="InterPro"/>
</dbReference>
<keyword evidence="5 10" id="KW-1015">Disulfide bond</keyword>
<keyword evidence="13" id="KW-1133">Transmembrane helix</keyword>
<dbReference type="PRINTS" id="PR00790">
    <property type="entry name" value="PAMONOXGNASE"/>
</dbReference>
<organism evidence="14 15">
    <name type="scientific">Geodia barretti</name>
    <name type="common">Barrett's horny sponge</name>
    <dbReference type="NCBI Taxonomy" id="519541"/>
    <lineage>
        <taxon>Eukaryota</taxon>
        <taxon>Metazoa</taxon>
        <taxon>Porifera</taxon>
        <taxon>Demospongiae</taxon>
        <taxon>Heteroscleromorpha</taxon>
        <taxon>Tetractinellida</taxon>
        <taxon>Astrophorina</taxon>
        <taxon>Geodiidae</taxon>
        <taxon>Geodia</taxon>
    </lineage>
</organism>
<keyword evidence="15" id="KW-1185">Reference proteome</keyword>
<keyword evidence="9" id="KW-0862">Zinc</keyword>
<evidence type="ECO:0000256" key="12">
    <source>
        <dbReference type="SAM" id="MobiDB-lite"/>
    </source>
</evidence>
<feature type="binding site" evidence="8">
    <location>
        <position position="246"/>
    </location>
    <ligand>
        <name>a protein</name>
        <dbReference type="ChEBI" id="CHEBI:16541"/>
    </ligand>
    <ligandPart>
        <name>C-terminal Xaa-(2S)-2-hydroxyglycine residue</name>
        <dbReference type="ChEBI" id="CHEBI:142768"/>
    </ligandPart>
</feature>
<name>A0AA35WJA3_GEOBA</name>
<feature type="transmembrane region" description="Helical" evidence="13">
    <location>
        <begin position="551"/>
        <end position="575"/>
    </location>
</feature>
<feature type="binding site" evidence="8">
    <location>
        <position position="127"/>
    </location>
    <ligand>
        <name>a protein</name>
        <dbReference type="ChEBI" id="CHEBI:16541"/>
    </ligand>
    <ligandPart>
        <name>C-terminal Xaa-(2S)-2-hydroxyglycine residue</name>
        <dbReference type="ChEBI" id="CHEBI:142768"/>
    </ligandPart>
</feature>
<feature type="disulfide bond" evidence="10">
    <location>
        <begin position="227"/>
        <end position="247"/>
    </location>
</feature>
<feature type="compositionally biased region" description="Low complexity" evidence="12">
    <location>
        <begin position="490"/>
        <end position="516"/>
    </location>
</feature>
<feature type="compositionally biased region" description="Acidic residues" evidence="12">
    <location>
        <begin position="1"/>
        <end position="10"/>
    </location>
</feature>
<feature type="region of interest" description="Disordered" evidence="12">
    <location>
        <begin position="407"/>
        <end position="538"/>
    </location>
</feature>
<dbReference type="InterPro" id="IPR000720">
    <property type="entry name" value="PHM/PAL"/>
</dbReference>
<evidence type="ECO:0000256" key="9">
    <source>
        <dbReference type="PIRSR" id="PIRSR600720-2"/>
    </source>
</evidence>
<keyword evidence="9" id="KW-0106">Calcium</keyword>
<keyword evidence="2 9" id="KW-0479">Metal-binding</keyword>
<evidence type="ECO:0000313" key="15">
    <source>
        <dbReference type="Proteomes" id="UP001174909"/>
    </source>
</evidence>
<feature type="region of interest" description="Disordered" evidence="12">
    <location>
        <begin position="1"/>
        <end position="38"/>
    </location>
</feature>
<feature type="binding site" evidence="9">
    <location>
        <position position="373"/>
    </location>
    <ligand>
        <name>Zn(2+)</name>
        <dbReference type="ChEBI" id="CHEBI:29105"/>
        <note>catalytic</note>
    </ligand>
</feature>
<dbReference type="EC" id="4.3.2.5" evidence="1"/>
<evidence type="ECO:0000256" key="8">
    <source>
        <dbReference type="PIRSR" id="PIRSR600720-1"/>
    </source>
</evidence>
<evidence type="ECO:0000256" key="7">
    <source>
        <dbReference type="ARBA" id="ARBA00023239"/>
    </source>
</evidence>
<dbReference type="SUPFAM" id="SSF101898">
    <property type="entry name" value="NHL repeat"/>
    <property type="match status" value="1"/>
</dbReference>
<evidence type="ECO:0000256" key="5">
    <source>
        <dbReference type="ARBA" id="ARBA00023157"/>
    </source>
</evidence>
<dbReference type="GO" id="GO:0004598">
    <property type="term" value="F:peptidylamidoglycolate lyase activity"/>
    <property type="evidence" value="ECO:0007669"/>
    <property type="project" value="UniProtKB-EC"/>
</dbReference>
<dbReference type="Pfam" id="PF01436">
    <property type="entry name" value="NHL"/>
    <property type="match status" value="2"/>
</dbReference>
<dbReference type="InterPro" id="IPR011042">
    <property type="entry name" value="6-blade_b-propeller_TolB-like"/>
</dbReference>
<evidence type="ECO:0000256" key="3">
    <source>
        <dbReference type="ARBA" id="ARBA00022729"/>
    </source>
</evidence>
<feature type="compositionally biased region" description="Polar residues" evidence="12">
    <location>
        <begin position="17"/>
        <end position="30"/>
    </location>
</feature>
<dbReference type="EMBL" id="CASHTH010001532">
    <property type="protein sequence ID" value="CAI8016480.1"/>
    <property type="molecule type" value="Genomic_DNA"/>
</dbReference>
<protein>
    <recommendedName>
        <fullName evidence="1">peptidylamidoglycolate lyase</fullName>
        <ecNumber evidence="1">4.3.2.5</ecNumber>
    </recommendedName>
</protein>
<keyword evidence="13" id="KW-0472">Membrane</keyword>
<sequence length="637" mass="67238">MGSGPDDDAIEIIAPNPITSPGKETTSPSLSRGKDNHVIEEEDHYVCPSPIPPGPVPAQCVETTPTNQGAGGKEGDGPLYNIVLADDWPFNGISDPHVEAETGRGGALGQVTSVAVAPDGSVFVLHRGPRVWDSRTFTVNNLFVDAAKGPISTPVLLKFSGDGVLRGVWGGGLFYLPHSVTVERSGAIWITDVAMHQVLRFDDLSAHKPSLSLGHMLIPGSKPGYLCKPADVAVASSGTFYVADGYCNSRVLAYGPDGMVRAVLGDFPIEGETLLVPHSLTLSPSEDQLYVADRENQRIVVMDVTGAGNVRVFPVGGLDRVFAVGLSGLSPGGWPMLAVVEDKRGERGYGLTITENDGVDSVWGAEEVFHKVHDLAVDPVNKAVYVTELTPARIWKFSIVSEGNASTVPATHLPTTETTTGSTIGTTNRPSSTQTPGTTEGPQETTEAQTTATTSPTTEPPNTQPTETHTESVASGPVSTENAAPSTPEGSNSSSDFPPSNSDDSTSSSGSPAYSGDTNDNAEMTGNDASNYPASQVHKSSSAGDKIATPAFHYGLFAAIFAIVALILVVVVGILKEHRFLRFRVRRVGTTQASSEGKTSRETLHSLLGPSKLGFSRLRTYDSDSEVEEFPIFSRQL</sequence>
<evidence type="ECO:0000256" key="2">
    <source>
        <dbReference type="ARBA" id="ARBA00022723"/>
    </source>
</evidence>
<accession>A0AA35WJA3</accession>
<evidence type="ECO:0000256" key="13">
    <source>
        <dbReference type="SAM" id="Phobius"/>
    </source>
</evidence>
<keyword evidence="4" id="KW-0677">Repeat</keyword>
<evidence type="ECO:0000256" key="10">
    <source>
        <dbReference type="PIRSR" id="PIRSR600720-3"/>
    </source>
</evidence>
<evidence type="ECO:0000256" key="1">
    <source>
        <dbReference type="ARBA" id="ARBA00012343"/>
    </source>
</evidence>
<dbReference type="PROSITE" id="PS51125">
    <property type="entry name" value="NHL"/>
    <property type="match status" value="2"/>
</dbReference>
<dbReference type="GO" id="GO:0006518">
    <property type="term" value="P:peptide metabolic process"/>
    <property type="evidence" value="ECO:0007669"/>
    <property type="project" value="InterPro"/>
</dbReference>
<evidence type="ECO:0000313" key="14">
    <source>
        <dbReference type="EMBL" id="CAI8016480.1"/>
    </source>
</evidence>